<evidence type="ECO:0000313" key="2">
    <source>
        <dbReference type="Proteomes" id="UP001189429"/>
    </source>
</evidence>
<sequence length="77" mass="8325">MPAVPEAWPLAEFPQLHGAQTGGWLRLEFTNWTHEKLSAGGCSEDLDMAFEGLCSWESSRAKERTLAGSGAHPGQSP</sequence>
<comment type="caution">
    <text evidence="1">The sequence shown here is derived from an EMBL/GenBank/DDBJ whole genome shotgun (WGS) entry which is preliminary data.</text>
</comment>
<dbReference type="Proteomes" id="UP001189429">
    <property type="component" value="Unassembled WGS sequence"/>
</dbReference>
<dbReference type="EMBL" id="CAUYUJ010001892">
    <property type="protein sequence ID" value="CAK0798145.1"/>
    <property type="molecule type" value="Genomic_DNA"/>
</dbReference>
<name>A0ABN9PXV4_9DINO</name>
<accession>A0ABN9PXV4</accession>
<reference evidence="1" key="1">
    <citation type="submission" date="2023-10" db="EMBL/GenBank/DDBJ databases">
        <authorList>
            <person name="Chen Y."/>
            <person name="Shah S."/>
            <person name="Dougan E. K."/>
            <person name="Thang M."/>
            <person name="Chan C."/>
        </authorList>
    </citation>
    <scope>NUCLEOTIDE SEQUENCE [LARGE SCALE GENOMIC DNA]</scope>
</reference>
<organism evidence="1 2">
    <name type="scientific">Prorocentrum cordatum</name>
    <dbReference type="NCBI Taxonomy" id="2364126"/>
    <lineage>
        <taxon>Eukaryota</taxon>
        <taxon>Sar</taxon>
        <taxon>Alveolata</taxon>
        <taxon>Dinophyceae</taxon>
        <taxon>Prorocentrales</taxon>
        <taxon>Prorocentraceae</taxon>
        <taxon>Prorocentrum</taxon>
    </lineage>
</organism>
<gene>
    <name evidence="1" type="ORF">PCOR1329_LOCUS7013</name>
</gene>
<proteinExistence type="predicted"/>
<evidence type="ECO:0000313" key="1">
    <source>
        <dbReference type="EMBL" id="CAK0798145.1"/>
    </source>
</evidence>
<keyword evidence="2" id="KW-1185">Reference proteome</keyword>
<protein>
    <submittedName>
        <fullName evidence="1">Uncharacterized protein</fullName>
    </submittedName>
</protein>